<feature type="region of interest" description="Disordered" evidence="12">
    <location>
        <begin position="595"/>
        <end position="640"/>
    </location>
</feature>
<feature type="compositionally biased region" description="Basic residues" evidence="12">
    <location>
        <begin position="2034"/>
        <end position="2045"/>
    </location>
</feature>
<feature type="domain" description="C2H2-type" evidence="13">
    <location>
        <begin position="4111"/>
        <end position="4138"/>
    </location>
</feature>
<feature type="compositionally biased region" description="Acidic residues" evidence="12">
    <location>
        <begin position="527"/>
        <end position="540"/>
    </location>
</feature>
<feature type="domain" description="C2H2-type" evidence="13">
    <location>
        <begin position="5015"/>
        <end position="5042"/>
    </location>
</feature>
<accession>A0A0L0C5L9</accession>
<feature type="region of interest" description="Disordered" evidence="12">
    <location>
        <begin position="526"/>
        <end position="553"/>
    </location>
</feature>
<feature type="compositionally biased region" description="Polar residues" evidence="12">
    <location>
        <begin position="6416"/>
        <end position="6429"/>
    </location>
</feature>
<protein>
    <recommendedName>
        <fullName evidence="17">C2H2-type domain-containing protein</fullName>
    </recommendedName>
</protein>
<feature type="domain" description="C2H2-type" evidence="13">
    <location>
        <begin position="4928"/>
        <end position="4958"/>
    </location>
</feature>
<evidence type="ECO:0000313" key="16">
    <source>
        <dbReference type="Proteomes" id="UP000037069"/>
    </source>
</evidence>
<feature type="domain" description="C2H2-type" evidence="13">
    <location>
        <begin position="3226"/>
        <end position="3253"/>
    </location>
</feature>
<dbReference type="SUPFAM" id="SSF57716">
    <property type="entry name" value="Glucocorticoid receptor-like (DNA-binding domain)"/>
    <property type="match status" value="2"/>
</dbReference>
<feature type="compositionally biased region" description="Low complexity" evidence="12">
    <location>
        <begin position="622"/>
        <end position="636"/>
    </location>
</feature>
<gene>
    <name evidence="15" type="ORF">FF38_12341</name>
</gene>
<keyword evidence="4 9" id="KW-0863">Zinc-finger</keyword>
<keyword evidence="7" id="KW-0539">Nucleus</keyword>
<dbReference type="PANTHER" id="PTHR24388">
    <property type="entry name" value="ZINC FINGER PROTEIN"/>
    <property type="match status" value="1"/>
</dbReference>
<feature type="region of interest" description="Disordered" evidence="12">
    <location>
        <begin position="1000"/>
        <end position="1043"/>
    </location>
</feature>
<proteinExistence type="inferred from homology"/>
<evidence type="ECO:0000256" key="1">
    <source>
        <dbReference type="ARBA" id="ARBA00004123"/>
    </source>
</evidence>
<feature type="domain" description="C2H2-type" evidence="13">
    <location>
        <begin position="3165"/>
        <end position="3193"/>
    </location>
</feature>
<feature type="domain" description="C2H2-type" evidence="13">
    <location>
        <begin position="4900"/>
        <end position="4926"/>
    </location>
</feature>
<feature type="domain" description="C2H2-type" evidence="13">
    <location>
        <begin position="4051"/>
        <end position="4073"/>
    </location>
</feature>
<feature type="domain" description="C2H2-type" evidence="13">
    <location>
        <begin position="1184"/>
        <end position="1212"/>
    </location>
</feature>
<dbReference type="FunFam" id="3.30.1370.10:FF:000052">
    <property type="entry name" value="Kep1, isoform A"/>
    <property type="match status" value="1"/>
</dbReference>
<feature type="domain" description="C2H2-type" evidence="13">
    <location>
        <begin position="2482"/>
        <end position="2505"/>
    </location>
</feature>
<evidence type="ECO:0000256" key="8">
    <source>
        <dbReference type="ARBA" id="ARBA00037948"/>
    </source>
</evidence>
<feature type="domain" description="C2H2-type" evidence="13">
    <location>
        <begin position="1101"/>
        <end position="1128"/>
    </location>
</feature>
<feature type="domain" description="C2H2-type" evidence="13">
    <location>
        <begin position="5879"/>
        <end position="5906"/>
    </location>
</feature>
<keyword evidence="5" id="KW-0862">Zinc</keyword>
<feature type="domain" description="C2H2-type" evidence="13">
    <location>
        <begin position="3281"/>
        <end position="3308"/>
    </location>
</feature>
<sequence length="6440" mass="750992">MLSPEEYILDFKAEERKPQATVFDIEDIESDGTLSASEVDSNEGNTPTPPLLCKLKKVRVMMKKLPSHVLETYKLNNNSSSKAKTSSSSTVKPSRISKRKGAKNVPGLYLSLHVNKPLNKVLNVKKRRKSTFLNSSGRPLKKVKKKVLTNDKKSPGLLQNTKTNTKRSLRNNNLKNNNNKSNIIEKSASQKNCSTISSSSARTSGLRKTNKDCQFIKPKAPLIPNVSANRPISNLHAKIAATRPINKEEKIKRFVATLPNCPDVVITKYDLPTNMSTRSSRFTAGAPLTHPPNSLIYNPAVVPSLQTLYQAYQNPRLLTTPQHNISNQDPVSYAPSILPNLSQIQNTPTNNAFPTLIMSAPRRLPMIEPNQPPIIPTSTLTQTSFITPKANDSIAVNSPKVLVINQPALENDPLDHQNKTKILRKRQRKDKGNYYENDREACLQSESENLKMSDTEQRSSNVPKVIKRIIYHTKSVQTKFTCNGTICGLVDSDEFNLNCFYCYEIFPLHKWKEFKEHIKVVHHVEEQANENETEDEEETENASLTTNADTQTTVNLKARTLSNGKMLITKPVESPPKECVYKKLPLEPRLVAQRERELNRTTSTEPAKHSIAHVNKSPAKTSSQQLNQSQQSNCSSRGHTSRDLCDDIISLDSDNGEDDLQMVDEDIREHVVKNKHKVEKSLSNNLNNDMSLIDKVAKLIPPHITIKKVQKPCTSETSNINKSNIPEKSISLIKPSVNKSTTKLTKTTDTSLDEPFIKVPSNFNIQRVIKYIPKPTIEKSTGVESSKPRYFVVKKIVKPANKIPNLNVSKGMILTKRLKTDDNNLPSNDENEDAMPKPTNGSGIIFGLTNPMVVIEFLLKLKSFPELWRPQIKTNSANYDESIKKLCLHLNNRFELNIKDTEMRLSIQRVKDWYCRMLNKIYEHNKNCNNTEPFKHKFPLYFKILNQFLISDARYASNRMISSHKTDTNINKWMINKAAVEAPKTSAFHLDKDNSLSLLKPTNNTTAVNKDPTEATATTTADTSTTLTNNDPPPPVTETTANSENNTDSLIEFDADILYEDESSDEEVLEPFDETKPINKKINQKLKEPGRRRTKTYLGRYECDVCKKVYKRKCDLRRHRIHHYPPQFECSVCLQKFFFKHWAEKCNHLKKRKYNTTNKSDKTEGSVETVIPKKWPKKIFRFKLICEICGASYRQIGSLNCHKRDKHLNQRLKCVVCSFTALTNYRIVQHQKKRHIVEPGTVEEVAKKSRARTETKTPFSVEARQEFDWRREMRKKLQPGEKFFACCKCRIIFNSRKEKVLHNKLEHPIKETSVVCLLCLPNKFVLSNSNSARRHYTDIHKVPWDEIDDLVKRTKPVFNILSKDEIELLNASRNWKELLEELIKDRELEPVEKIKTQIDEEAIQAVQNLPIINSEPEIDVNKIDVECETNEEEHVYVAGLEENTKNENICVDNMEAAKEENVYVDNTEAAKEENVYVDGIIDHDYNNEEMVYTEQYTAHNNNEHDYSEEQGEAIENYNNYEEELNERNNDQLYEHSPNVTVEGISEPIAYNIECTEDVIDDHQNTEHNDQEYLQTIVDDLVEGELVDGSKLELVYNAIPSLHLFKDKTTPSLCGKRYKKGNGSFFCIPKDERKAMWDEACHRILSPNGMICMDHFHSSSFIKSSRCTTLTYYAVPLVKPFDRNEIVSLDNKTELTNSDRQMSSPMHSLCPSEENIEQSCDEEQEVEILDNELHEVLCGRNLTSSNRICIDHFRKQDIINAGSKLLLLPNALPIVECFEAPAAKIKVKNRNEINTGVTPNDYPPDPLSNDVVEDVLGENLLNINNNDLPDLFEGNPLVQIPIVKPENRSISTQTNTRLCGTVEVSECAEEYRLNCFYCPVTYPLAYYKKFISHMKKKHTDFEAAFDIPKYVSDDHDYTPIIEPPLSPPIDAIVQTQPHEPLVIEANALLPCLVRLLKSAYNPFGTALSQNSNSTIAVQQKNTMVNCNNNEQFDNFVKPAIPALGKENKLQHSYMSNQNIQNFNLPEHSKNEKDKPLKKRTIKKSRTKSISGKSKEKVLSSGVIYLTNIKRQTALSRCLKRSSTIDTLEPPEPPEDDTSPIEDANVQPYTTELSFEYTPRDIIDSMLDCMKNYPVLWEFDAEPFNDDYYEAVEELCRVINKKWSMNIDNLKMRRSVNRVLRYYWSVYPLENVENIDQFTCYYDQLAAFLPASVHEIAYSRCSHCYRCYKNDSDLRAHLLEEFRHLQWPHKCVQCKECFRDINEFEFHKSLPHYLEVFRCEQCGKRYTQRNKFNKHVSIHQIKQSSEPGKYVCNVCGKEFKLSSELRNHLVYHGERKHKCNLCPKAFFTNATLRHHLRSHNKEYRLICEVCGKGFIHHTNLREHLKKHTGAKVTCNICNLKLRKSSLMRHLRTVHIACEGTIESTYRARNHHYRKLLQWPSKLYTRRTKYKKEKEYCCKICDIHFDGHKQIVEHNKEFHNNGQKWPCKLCTSEFNRKLNLSRHYRKKHQLHAYQVFKLVDKGEDVDTVLAIKPEELDRLTETLHYSLNTGLTGANSTAAAAATAEAQKHITTETTTIIKTDPSPEEIYIEEERLHSDTIQDQIMQVVDEDNMASHDIKKPLKCCAYFGIPKDERRRKLWNEACRLELSTSARICENHFLSTDIVMGSKKPYLLPCAVPAIQTKLTGTALTYTTCALGCPNDKDLYRFPTRRNDEERRKLWLDFFEMEEPNLEDLFACKRHFSNSQSNEKGILLSAVPDIQKNFTLPESLEDKTFRNQQGVLTQNVYNINNNEQESFYNPVVEIPFIKTKTKVAATQTHTRLCATVQASEFADEYRFNCFYCYKTFSLSYWKKFINHLKKKHFEYEKAFEITKYVTPDHDYTALESAAPSLVDADNNIIKTHNENTLIIETSSLMPYLVKTLETPEKSLKCDILTSNFCCESEEENVENLNDLMNVPSLEKNKTTKKKNIKQRSSTNLVGKRKQKQSTKTALSRCLKRSNTIQTIETDGNESLTEISEETFTNQRFQQESTELSFEFTPSDIINYLLENMKNYSVLWEFDEQQFNEDYYEAIEELCRRINEKWSLNIDTLRMRRSINRILRFYCSVYPYDNVENINQFTNYYDKLNSFLPSPVHNIAYARCSHCYKCFKNISELNSHLLEEYKYLQWPYKCVQCKECFRDINEYEFHKRLPHYVEVFRCENCNKKFTQRNKYNKHITTHQTKENSLTEKHKCEVCGKVFKMHNLLRNHMVFHGERKHKCNLCFKSYYTSATLRHHLRTHNKDYRLMCDICGKGFLHHNNLKVHMTKHTGDKVTCNICNLKLRKSSLLRHLRTVHVACEGTIETTYRAKNHHYRSLLQWPNKRYNKRHKYNKEKSYFCKICNIRFERYKFLLEHNKETHGDAPKWACKICNSEFRQKISIKRHYREKHQLHVYQAFKLVDQDEDLDTVLAIKVEELENLMETLSYSLNTPGNIKKSTQTIEDSKDLIAKEMYIEEKETMHSDLNQEQILRKLWLDYFDMEEPNTKNVFACERHFSHFQATPKSIKRDAVPDVPQNVTVVTPRDPEYIIYRKQTGIFTQQLKDKSNLKLPFIKTISCSMSTQTNTRLCGSVQISEFLDDYRLNCYYCNENFPLEKWSKFVEHLKENHYKEEEAFKNFKYFSKEHDYTPIFATPIKTLKTQLAYANSKVSAVEVIPQQTSFNQDTWQENSHMRSTDEAVTETPPLEPVPIIAKPLFANPPEDKSFNINLADKLIKLLDETLLNPNFHNNEKQNLTIANNLENLNNFIATKSSELTPMPSCSVKEVEMNNNKTTATVDEPQCFNEKIKGANIKVISSGIFYLKDNSNNTISKRQKSNKTTLSRCLKRVNTKEIQTPTDKDKSDKTFSLKSLQQKPQELVFEYTPPCIIDSLLDNMKNYPVLWQFHDKPLNEDYNKAIEDLCQIINGKWSLQLDAIQMRRSVNHVLRFYRYLLPCENIKRFKHYFEKCANFLPSTIQEIPNARCYLCDLCYKTNLELRQHLQEQHEATKWPHKCRQCHEYFRLTDEYQLHKRLPHYVEIFSCEMCNKRFSRHHLYQKHLQLHEQIQITEIGTFKCNICSKEFKSNYELRSHSIYHGERKYPCELCSKSFFSNTALKVHLKRHRKQLDFVCEVCGKAFLHLAYLKEHLERHTGTKVTCNICKLKIRKCNLLRHLRTVHVACEGTIETTFRAKNHTYKRLLRPRRYSKNPERAKEIMPRQYVCKMCNIHFDRLKFLKEHNKQFHSDLHKWPCKICTSEFRRLQNLKLHYREKHKLHVYQIYKLIESNEDVATVLAIKTEEIEKITDTLAYTLNCPIVKHVENNAGTQIKIGQILLEDLQKEQNLLTSDFPICKQLIEGALERYYATGIAPGCELYADVLNKNLIKLHQKLLLPTKLNKINFMLEETCLKQLEDKTQCKIQIKGRNSMMDKDKEEELRQSGNVRYKHLKRDLYLELSAEATPIECYKRMAYALAEIRFLILHTNEQLFEDELCEETKIETQVTGERLEHDPLQIVFNEPMPEPDLNKPQALETKTPMFSLANKLISLLDETVLNPNFQRTADVNTNISQDIDSFIVSKEPISNILPTAGVNTNISQDIDSFIVSKEPISNILPTASINTNISQDIDSFIVSKEPISNILPTASTTSVENINSTMPSANNRSRSKINKLNKTNRNRITNRKLTKSTHKTKFVKTSFKAKNGFAGIFYIKDKVTNKIIKRQICNKSALSRCLKRSEITQTDEKDSGEPFTIDYLQQNPTELVFEYTPRDIILSLLETMKSYTVLWEFHDKPFNEDFNEAIEDLCQQINKQWSLQIDSLKMRRSINRILRFYRFLFPFETMEQFSDYFEICTGFLPTNVNDIPYARCSHCFICFKYDSELRKHLSTEHKDLNCNYKCKYCGERLANSLEYEFHKRLPHYEEIFHCDYCHEKFKSRSNLRRHLLKHVKHPVERRNHVCDLCGKKFKTGGEMRNHKLYHEEKKFKCPLCPKSYFKEFTLTMHMKIHRNEFDFICEVCGKAFTQQKHLNEHMEKHNDVQITCNICNLKLRKRNLGRHLRTIHVAVEGTIESTFRAKGHRHNELNGKRVFRPRNKSGKDPNCSIGQNARQYNCKLCNIQFERLKFLKKHNAECHSNMNKVACCSLSNNLYTFPSSTTECKRRKLWLDFFNIEEPNTAYIFACEQHFSFLQTTEKGLKDNAVPDVPIICNADTLTFQRNMENWRKNVIVVTPKDPEFVIYRHETGVYPQNLFSESTIVQPTMQVPVIKSISCSMSTQTNTRLCGSVRISDVTEEYRLNCFYCTETFLLQNWSKFVKHMKDKHFALEEAFNMSKYLLQDHDYTSIESQLEEPVKPIITLNMSTNPILEEPTPSAAVFKEPILMPTLLNKPQKTAKVSKKLNTPPPLFPKPAQPIENKPFNISLADKLINLLNETVLNPNFLQTEEDNIVIIKNTGSSNVETSSFLKNFMNCETSKPKKSPESSKTNTSANILPTSNRNTRPIYTLNYGQQNVPSRKPSFTRNFLPPTLLKNTKLQKRVAKRTLKEINVFEKVYKTMKTRPPKELGSGELILDNLINTNKANERQMLNQTPLSRCLRRTESMATEPDNKNFSLESAKQKPTELVFEFTPEDIIVSLLEYIKDHPVLWEFHNQPFNKIYNKAIEEICTAINIKWSLNITPLKMRRSINRILRFYRLMLPKESIDHFEEYFNKCALFLPDSIDKIPRARCDYCAVCYETDRELRKHLLEKHKSLKWPYKCQQCRERFRERDEYELHKHLTHYEEVFKCEQCHKRFYRRNLYNKHISSHERTLVRRLERPLLNNQKPLFHVCKFCSKTFSNSEYLNRHELIHTRRFNCNLCSKTFSLKSSLKEHLRRHSQTLDYMCEMCGKGFIRKASLRKHMDTHTGEKITCNICNLRLRKCSLSRHLRLVHVATEGTIESTFRSKCYHYKKYLYPTNTRLGNKRISNLPRQYVCKMCKISFDRLKLLKDHNKEFHTDVQKTPCQICNFEFKYIPNLKRHYQYKHNLHRYQIFKLVDQNEDLNTVLAMNEEELQKMTQAELMAQLTREQANTKNYIQYKNDKIYFEPDRINSNKIQDEIMKAVESIDKQDIKIDDDHSMTEFFTDLLKHNRDEVGPAGYQPKINDVAKNFLNDLQKERDRLSEDFPLCALLIDEAFDRVYSTGRIPGREFFADVLKQKPMKLTQKVFVPVKQYPKFNFTGKILGPKGNSLIRLQDETQCKITIKGRNSMRDKVKEEELRKSNDPRFSHLHKDLFLEISTVATPAECYARVAYALAEIRKYLIPDKNDEVSHEQLREIMEIDPELAKAGYGNPEVYKTVFDKAGGSKGTPRYLGLLKHTSYAEREELEDEYEYEHISHAPPPPKRPSSSNGYEYVKVPSSSKGYKRTTVPVYTESKRIREVSSSSKPYNPNIKSSHMYGILKKHK</sequence>
<feature type="compositionally biased region" description="Polar residues" evidence="12">
    <location>
        <begin position="5485"/>
        <end position="5499"/>
    </location>
</feature>
<feature type="domain" description="THAP-type" evidence="14">
    <location>
        <begin position="1604"/>
        <end position="1678"/>
    </location>
</feature>
<dbReference type="FunFam" id="3.30.160.60:FF:000145">
    <property type="entry name" value="Zinc finger protein 574"/>
    <property type="match status" value="1"/>
</dbReference>
<dbReference type="CDD" id="cd22384">
    <property type="entry name" value="KH-I_KHDRBS"/>
    <property type="match status" value="1"/>
</dbReference>
<dbReference type="OrthoDB" id="6777263at2759"/>
<dbReference type="STRING" id="7375.A0A0L0C5L9"/>
<dbReference type="Gene3D" id="3.30.160.60">
    <property type="entry name" value="Classic Zinc Finger"/>
    <property type="match status" value="20"/>
</dbReference>
<feature type="region of interest" description="Disordered" evidence="12">
    <location>
        <begin position="5472"/>
        <end position="5499"/>
    </location>
</feature>
<dbReference type="SUPFAM" id="SSF57667">
    <property type="entry name" value="beta-beta-alpha zinc fingers"/>
    <property type="match status" value="18"/>
</dbReference>
<feature type="domain" description="C2H2-type" evidence="13">
    <location>
        <begin position="4139"/>
        <end position="4166"/>
    </location>
</feature>
<evidence type="ECO:0000256" key="4">
    <source>
        <dbReference type="ARBA" id="ARBA00022771"/>
    </source>
</evidence>
<organism evidence="15 16">
    <name type="scientific">Lucilia cuprina</name>
    <name type="common">Green bottle fly</name>
    <name type="synonym">Australian sheep blowfly</name>
    <dbReference type="NCBI Taxonomy" id="7375"/>
    <lineage>
        <taxon>Eukaryota</taxon>
        <taxon>Metazoa</taxon>
        <taxon>Ecdysozoa</taxon>
        <taxon>Arthropoda</taxon>
        <taxon>Hexapoda</taxon>
        <taxon>Insecta</taxon>
        <taxon>Pterygota</taxon>
        <taxon>Neoptera</taxon>
        <taxon>Endopterygota</taxon>
        <taxon>Diptera</taxon>
        <taxon>Brachycera</taxon>
        <taxon>Muscomorpha</taxon>
        <taxon>Oestroidea</taxon>
        <taxon>Calliphoridae</taxon>
        <taxon>Luciliinae</taxon>
        <taxon>Lucilia</taxon>
    </lineage>
</organism>
<feature type="compositionally biased region" description="Low complexity" evidence="12">
    <location>
        <begin position="170"/>
        <end position="182"/>
    </location>
</feature>
<feature type="domain" description="C2H2-type" evidence="13">
    <location>
        <begin position="4960"/>
        <end position="4987"/>
    </location>
</feature>
<dbReference type="PROSITE" id="PS00028">
    <property type="entry name" value="ZINC_FINGER_C2H2_1"/>
    <property type="match status" value="36"/>
</dbReference>
<dbReference type="InterPro" id="IPR006612">
    <property type="entry name" value="THAP_Znf"/>
</dbReference>
<feature type="domain" description="C2H2-type" evidence="13">
    <location>
        <begin position="5754"/>
        <end position="5782"/>
    </location>
</feature>
<evidence type="ECO:0000256" key="2">
    <source>
        <dbReference type="ARBA" id="ARBA00022723"/>
    </source>
</evidence>
<dbReference type="SMART" id="SM00322">
    <property type="entry name" value="KH"/>
    <property type="match status" value="1"/>
</dbReference>
<feature type="domain" description="THAP-type" evidence="14">
    <location>
        <begin position="2666"/>
        <end position="2757"/>
    </location>
</feature>
<feature type="region of interest" description="Disordered" evidence="12">
    <location>
        <begin position="2958"/>
        <end position="2981"/>
    </location>
</feature>
<dbReference type="InterPro" id="IPR004087">
    <property type="entry name" value="KH_dom"/>
</dbReference>
<evidence type="ECO:0000256" key="9">
    <source>
        <dbReference type="PROSITE-ProRule" id="PRU00042"/>
    </source>
</evidence>
<feature type="region of interest" description="Disordered" evidence="12">
    <location>
        <begin position="6367"/>
        <end position="6440"/>
    </location>
</feature>
<comment type="caution">
    <text evidence="15">The sequence shown here is derived from an EMBL/GenBank/DDBJ whole genome shotgun (WGS) entry which is preliminary data.</text>
</comment>
<feature type="domain" description="C2H2-type" evidence="13">
    <location>
        <begin position="2308"/>
        <end position="2335"/>
    </location>
</feature>
<keyword evidence="16" id="KW-1185">Reference proteome</keyword>
<evidence type="ECO:0000259" key="14">
    <source>
        <dbReference type="PROSITE" id="PS50950"/>
    </source>
</evidence>
<dbReference type="Pfam" id="PF00096">
    <property type="entry name" value="zf-C2H2"/>
    <property type="match status" value="8"/>
</dbReference>
<comment type="similarity">
    <text evidence="8">Belongs to the snail C2H2-type zinc-finger protein family.</text>
</comment>
<feature type="domain" description="C2H2-type" evidence="13">
    <location>
        <begin position="5969"/>
        <end position="5997"/>
    </location>
</feature>
<feature type="region of interest" description="Disordered" evidence="12">
    <location>
        <begin position="150"/>
        <end position="190"/>
    </location>
</feature>
<feature type="domain" description="C2H2-type" evidence="13">
    <location>
        <begin position="4084"/>
        <end position="4111"/>
    </location>
</feature>
<evidence type="ECO:0000256" key="3">
    <source>
        <dbReference type="ARBA" id="ARBA00022737"/>
    </source>
</evidence>
<dbReference type="GO" id="GO:0008270">
    <property type="term" value="F:zinc ion binding"/>
    <property type="evidence" value="ECO:0007669"/>
    <property type="project" value="UniProtKB-KW"/>
</dbReference>
<dbReference type="GO" id="GO:0000978">
    <property type="term" value="F:RNA polymerase II cis-regulatory region sequence-specific DNA binding"/>
    <property type="evidence" value="ECO:0007669"/>
    <property type="project" value="TreeGrafter"/>
</dbReference>
<feature type="domain" description="C2H2-type" evidence="13">
    <location>
        <begin position="5782"/>
        <end position="5804"/>
    </location>
</feature>
<dbReference type="SMART" id="SM00355">
    <property type="entry name" value="ZnF_C2H2"/>
    <property type="match status" value="54"/>
</dbReference>
<feature type="coiled-coil region" evidence="11">
    <location>
        <begin position="6035"/>
        <end position="6064"/>
    </location>
</feature>
<dbReference type="InterPro" id="IPR038441">
    <property type="entry name" value="THAP_Znf_sf"/>
</dbReference>
<dbReference type="SMART" id="SM00980">
    <property type="entry name" value="THAP"/>
    <property type="match status" value="4"/>
</dbReference>
<feature type="region of interest" description="Disordered" evidence="12">
    <location>
        <begin position="2020"/>
        <end position="2052"/>
    </location>
</feature>
<keyword evidence="11" id="KW-0175">Coiled coil</keyword>
<evidence type="ECO:0000256" key="11">
    <source>
        <dbReference type="SAM" id="Coils"/>
    </source>
</evidence>
<evidence type="ECO:0000256" key="12">
    <source>
        <dbReference type="SAM" id="MobiDB-lite"/>
    </source>
</evidence>
<dbReference type="Gene3D" id="6.20.210.20">
    <property type="entry name" value="THAP domain"/>
    <property type="match status" value="1"/>
</dbReference>
<dbReference type="Pfam" id="PF22675">
    <property type="entry name" value="KH-I_KHDC4-BBP"/>
    <property type="match status" value="1"/>
</dbReference>
<dbReference type="OMA" id="NLECRES"/>
<evidence type="ECO:0000256" key="5">
    <source>
        <dbReference type="ARBA" id="ARBA00022833"/>
    </source>
</evidence>
<feature type="domain" description="C2H2-type" evidence="13">
    <location>
        <begin position="5825"/>
        <end position="5852"/>
    </location>
</feature>
<reference evidence="15 16" key="1">
    <citation type="journal article" date="2015" name="Nat. Commun.">
        <title>Lucilia cuprina genome unlocks parasitic fly biology to underpin future interventions.</title>
        <authorList>
            <person name="Anstead C.A."/>
            <person name="Korhonen P.K."/>
            <person name="Young N.D."/>
            <person name="Hall R.S."/>
            <person name="Jex A.R."/>
            <person name="Murali S.C."/>
            <person name="Hughes D.S."/>
            <person name="Lee S.F."/>
            <person name="Perry T."/>
            <person name="Stroehlein A.J."/>
            <person name="Ansell B.R."/>
            <person name="Breugelmans B."/>
            <person name="Hofmann A."/>
            <person name="Qu J."/>
            <person name="Dugan S."/>
            <person name="Lee S.L."/>
            <person name="Chao H."/>
            <person name="Dinh H."/>
            <person name="Han Y."/>
            <person name="Doddapaneni H.V."/>
            <person name="Worley K.C."/>
            <person name="Muzny D.M."/>
            <person name="Ioannidis P."/>
            <person name="Waterhouse R.M."/>
            <person name="Zdobnov E.M."/>
            <person name="James P.J."/>
            <person name="Bagnall N.H."/>
            <person name="Kotze A.C."/>
            <person name="Gibbs R.A."/>
            <person name="Richards S."/>
            <person name="Batterham P."/>
            <person name="Gasser R.B."/>
        </authorList>
    </citation>
    <scope>NUCLEOTIDE SEQUENCE [LARGE SCALE GENOMIC DNA]</scope>
    <source>
        <strain evidence="15 16">LS</strain>
        <tissue evidence="15">Full body</tissue>
    </source>
</reference>
<feature type="compositionally biased region" description="Low complexity" evidence="12">
    <location>
        <begin position="1014"/>
        <end position="1028"/>
    </location>
</feature>
<feature type="compositionally biased region" description="Polar residues" evidence="12">
    <location>
        <begin position="543"/>
        <end position="553"/>
    </location>
</feature>
<dbReference type="FunFam" id="3.30.160.60:FF:000446">
    <property type="entry name" value="Zinc finger protein"/>
    <property type="match status" value="1"/>
</dbReference>
<feature type="domain" description="C2H2-type" evidence="13">
    <location>
        <begin position="2363"/>
        <end position="2390"/>
    </location>
</feature>
<evidence type="ECO:0008006" key="17">
    <source>
        <dbReference type="Google" id="ProtNLM"/>
    </source>
</evidence>
<dbReference type="InterPro" id="IPR013087">
    <property type="entry name" value="Znf_C2H2_type"/>
</dbReference>
<feature type="domain" description="C2H2-type" evidence="13">
    <location>
        <begin position="5851"/>
        <end position="5874"/>
    </location>
</feature>
<dbReference type="EMBL" id="JRES01000890">
    <property type="protein sequence ID" value="KNC27542.1"/>
    <property type="molecule type" value="Genomic_DNA"/>
</dbReference>
<dbReference type="InterPro" id="IPR055256">
    <property type="entry name" value="KH_1_KHDC4/BBP-like"/>
</dbReference>
<evidence type="ECO:0000256" key="10">
    <source>
        <dbReference type="PROSITE-ProRule" id="PRU00309"/>
    </source>
</evidence>
<comment type="subcellular location">
    <subcellularLocation>
        <location evidence="1">Nucleus</location>
    </subcellularLocation>
</comment>
<dbReference type="PANTHER" id="PTHR24388:SF54">
    <property type="entry name" value="PROTEIN ESCARGOT"/>
    <property type="match status" value="1"/>
</dbReference>
<dbReference type="GO" id="GO:0005634">
    <property type="term" value="C:nucleus"/>
    <property type="evidence" value="ECO:0007669"/>
    <property type="project" value="UniProtKB-SubCell"/>
</dbReference>
<evidence type="ECO:0000256" key="7">
    <source>
        <dbReference type="ARBA" id="ARBA00023242"/>
    </source>
</evidence>
<dbReference type="PROSITE" id="PS50950">
    <property type="entry name" value="ZF_THAP"/>
    <property type="match status" value="2"/>
</dbReference>
<feature type="region of interest" description="Disordered" evidence="12">
    <location>
        <begin position="76"/>
        <end position="102"/>
    </location>
</feature>
<feature type="domain" description="C2H2-type" evidence="13">
    <location>
        <begin position="3193"/>
        <end position="3220"/>
    </location>
</feature>
<feature type="domain" description="C2H2-type" evidence="13">
    <location>
        <begin position="4230"/>
        <end position="4258"/>
    </location>
</feature>
<feature type="domain" description="C2H2-type" evidence="13">
    <location>
        <begin position="2275"/>
        <end position="2302"/>
    </location>
</feature>
<keyword evidence="3" id="KW-0677">Repeat</keyword>
<dbReference type="Proteomes" id="UP000037069">
    <property type="component" value="Unassembled WGS sequence"/>
</dbReference>
<dbReference type="GO" id="GO:0000981">
    <property type="term" value="F:DNA-binding transcription factor activity, RNA polymerase II-specific"/>
    <property type="evidence" value="ECO:0007669"/>
    <property type="project" value="TreeGrafter"/>
</dbReference>
<name>A0A0L0C5L9_LUCCU</name>
<dbReference type="Gene3D" id="3.30.1370.10">
    <property type="entry name" value="K Homology domain, type 1"/>
    <property type="match status" value="2"/>
</dbReference>
<dbReference type="GO" id="GO:0003723">
    <property type="term" value="F:RNA binding"/>
    <property type="evidence" value="ECO:0007669"/>
    <property type="project" value="InterPro"/>
</dbReference>
<keyword evidence="6 10" id="KW-0238">DNA-binding</keyword>
<dbReference type="InterPro" id="IPR036612">
    <property type="entry name" value="KH_dom_type_1_sf"/>
</dbReference>
<feature type="domain" description="C2H2-type" evidence="13">
    <location>
        <begin position="3253"/>
        <end position="3280"/>
    </location>
</feature>
<dbReference type="PROSITE" id="PS50157">
    <property type="entry name" value="ZINC_FINGER_C2H2_2"/>
    <property type="match status" value="32"/>
</dbReference>
<keyword evidence="2" id="KW-0479">Metal-binding</keyword>
<evidence type="ECO:0000259" key="13">
    <source>
        <dbReference type="PROSITE" id="PS50157"/>
    </source>
</evidence>
<feature type="domain" description="C2H2-type" evidence="13">
    <location>
        <begin position="4987"/>
        <end position="5014"/>
    </location>
</feature>
<evidence type="ECO:0000313" key="15">
    <source>
        <dbReference type="EMBL" id="KNC27542.1"/>
    </source>
</evidence>
<feature type="region of interest" description="Disordered" evidence="12">
    <location>
        <begin position="2080"/>
        <end position="2101"/>
    </location>
</feature>
<dbReference type="InterPro" id="IPR050527">
    <property type="entry name" value="Snail/Krueppel_Znf"/>
</dbReference>
<feature type="domain" description="C2H2-type" evidence="13">
    <location>
        <begin position="2335"/>
        <end position="2362"/>
    </location>
</feature>
<feature type="domain" description="C2H2-type" evidence="13">
    <location>
        <begin position="5112"/>
        <end position="5140"/>
    </location>
</feature>
<feature type="compositionally biased region" description="Low complexity" evidence="12">
    <location>
        <begin position="79"/>
        <end position="94"/>
    </location>
</feature>
<dbReference type="InterPro" id="IPR036236">
    <property type="entry name" value="Znf_C2H2_sf"/>
</dbReference>
<evidence type="ECO:0000256" key="6">
    <source>
        <dbReference type="ARBA" id="ARBA00023125"/>
    </source>
</evidence>
<feature type="domain" description="C2H2-type" evidence="13">
    <location>
        <begin position="3371"/>
        <end position="3399"/>
    </location>
</feature>
<feature type="domain" description="C2H2-type" evidence="13">
    <location>
        <begin position="3400"/>
        <end position="3423"/>
    </location>
</feature>
<dbReference type="SUPFAM" id="SSF54791">
    <property type="entry name" value="Eukaryotic type KH-domain (KH-domain type I)"/>
    <property type="match status" value="2"/>
</dbReference>
<feature type="domain" description="C2H2-type" evidence="13">
    <location>
        <begin position="4259"/>
        <end position="4282"/>
    </location>
</feature>